<proteinExistence type="predicted"/>
<comment type="caution">
    <text evidence="1">The sequence shown here is derived from an EMBL/GenBank/DDBJ whole genome shotgun (WGS) entry which is preliminary data.</text>
</comment>
<accession>A0A158CW78</accession>
<evidence type="ECO:0000313" key="1">
    <source>
        <dbReference type="EMBL" id="SAK86176.1"/>
    </source>
</evidence>
<protein>
    <submittedName>
        <fullName evidence="1">Uncharacterized protein</fullName>
    </submittedName>
</protein>
<sequence length="135" mass="14668">MSEQTTPPTLRLVSSNADASTPVQDRQALYSFLKAKMPCGNTIEDVCDYDFCVRAGMKTYREMLAHQEYLRAHGLNVRRDECDSIVTIEDAGVFTRAFPHLAHVVPILKRCGGVIVGTGGAAAGSTHTAQLSLVK</sequence>
<dbReference type="EMBL" id="FCOB02000023">
    <property type="protein sequence ID" value="SAK86176.1"/>
    <property type="molecule type" value="Genomic_DNA"/>
</dbReference>
<gene>
    <name evidence="1" type="ORF">AWB83_04711</name>
</gene>
<keyword evidence="2" id="KW-1185">Reference proteome</keyword>
<name>A0A158CW78_9BURK</name>
<evidence type="ECO:0000313" key="2">
    <source>
        <dbReference type="Proteomes" id="UP000054978"/>
    </source>
</evidence>
<dbReference type="AlphaFoldDB" id="A0A158CW78"/>
<dbReference type="RefSeq" id="WP_087048077.1">
    <property type="nucleotide sequence ID" value="NZ_FCOB02000023.1"/>
</dbReference>
<reference evidence="1" key="1">
    <citation type="submission" date="2016-01" db="EMBL/GenBank/DDBJ databases">
        <authorList>
            <person name="Peeters C."/>
        </authorList>
    </citation>
    <scope>NUCLEOTIDE SEQUENCE [LARGE SCALE GENOMIC DNA]</scope>
    <source>
        <strain evidence="1">LMG 29326</strain>
    </source>
</reference>
<organism evidence="1 2">
    <name type="scientific">Caballeronia ptereochthonis</name>
    <dbReference type="NCBI Taxonomy" id="1777144"/>
    <lineage>
        <taxon>Bacteria</taxon>
        <taxon>Pseudomonadati</taxon>
        <taxon>Pseudomonadota</taxon>
        <taxon>Betaproteobacteria</taxon>
        <taxon>Burkholderiales</taxon>
        <taxon>Burkholderiaceae</taxon>
        <taxon>Caballeronia</taxon>
    </lineage>
</organism>
<dbReference type="Proteomes" id="UP000054978">
    <property type="component" value="Unassembled WGS sequence"/>
</dbReference>